<accession>A0AAD4V077</accession>
<organism evidence="2 3">
    <name type="scientific">Prunus dulcis</name>
    <name type="common">Almond</name>
    <name type="synonym">Amygdalus dulcis</name>
    <dbReference type="NCBI Taxonomy" id="3755"/>
    <lineage>
        <taxon>Eukaryota</taxon>
        <taxon>Viridiplantae</taxon>
        <taxon>Streptophyta</taxon>
        <taxon>Embryophyta</taxon>
        <taxon>Tracheophyta</taxon>
        <taxon>Spermatophyta</taxon>
        <taxon>Magnoliopsida</taxon>
        <taxon>eudicotyledons</taxon>
        <taxon>Gunneridae</taxon>
        <taxon>Pentapetalae</taxon>
        <taxon>rosids</taxon>
        <taxon>fabids</taxon>
        <taxon>Rosales</taxon>
        <taxon>Rosaceae</taxon>
        <taxon>Amygdaloideae</taxon>
        <taxon>Amygdaleae</taxon>
        <taxon>Prunus</taxon>
    </lineage>
</organism>
<keyword evidence="3" id="KW-1185">Reference proteome</keyword>
<dbReference type="EMBL" id="JAJFAZ020000008">
    <property type="protein sequence ID" value="KAI5316170.1"/>
    <property type="molecule type" value="Genomic_DNA"/>
</dbReference>
<evidence type="ECO:0000256" key="1">
    <source>
        <dbReference type="SAM" id="MobiDB-lite"/>
    </source>
</evidence>
<feature type="compositionally biased region" description="Basic residues" evidence="1">
    <location>
        <begin position="8"/>
        <end position="18"/>
    </location>
</feature>
<comment type="caution">
    <text evidence="2">The sequence shown here is derived from an EMBL/GenBank/DDBJ whole genome shotgun (WGS) entry which is preliminary data.</text>
</comment>
<evidence type="ECO:0000313" key="2">
    <source>
        <dbReference type="EMBL" id="KAI5316170.1"/>
    </source>
</evidence>
<feature type="region of interest" description="Disordered" evidence="1">
    <location>
        <begin position="1"/>
        <end position="33"/>
    </location>
</feature>
<proteinExistence type="predicted"/>
<sequence length="123" mass="13218">MWLGTRVPKAKGMPKGHKACMSQGDVPRHEGAEGDKKLACLQGNAREYRKRHKAYMSQGDVARHGGAEGDTKLTCLQGNVARYRGAEGKVDAKAIKLACRKAMCLGTGVPKATQSLHVAERCA</sequence>
<gene>
    <name evidence="2" type="ORF">L3X38_045346</name>
</gene>
<dbReference type="AlphaFoldDB" id="A0AAD4V077"/>
<protein>
    <submittedName>
        <fullName evidence="2">Uncharacterized protein</fullName>
    </submittedName>
</protein>
<reference evidence="2 3" key="1">
    <citation type="journal article" date="2022" name="G3 (Bethesda)">
        <title>Whole-genome sequence and methylome profiling of the almond [Prunus dulcis (Mill.) D.A. Webb] cultivar 'Nonpareil'.</title>
        <authorList>
            <person name="D'Amico-Willman K.M."/>
            <person name="Ouma W.Z."/>
            <person name="Meulia T."/>
            <person name="Sideli G.M."/>
            <person name="Gradziel T.M."/>
            <person name="Fresnedo-Ramirez J."/>
        </authorList>
    </citation>
    <scope>NUCLEOTIDE SEQUENCE [LARGE SCALE GENOMIC DNA]</scope>
    <source>
        <strain evidence="2">Clone GOH B32 T37-40</strain>
    </source>
</reference>
<dbReference type="Proteomes" id="UP001054821">
    <property type="component" value="Chromosome 8"/>
</dbReference>
<name>A0AAD4V077_PRUDU</name>
<evidence type="ECO:0000313" key="3">
    <source>
        <dbReference type="Proteomes" id="UP001054821"/>
    </source>
</evidence>